<accession>A0ABR9ZNI7</accession>
<evidence type="ECO:0000313" key="1">
    <source>
        <dbReference type="EMBL" id="MBF4692037.1"/>
    </source>
</evidence>
<name>A0ABR9ZNI7_9FIRM</name>
<keyword evidence="2" id="KW-1185">Reference proteome</keyword>
<gene>
    <name evidence="1" type="ORF">ISU02_02855</name>
</gene>
<protein>
    <submittedName>
        <fullName evidence="1">Uncharacterized protein</fullName>
    </submittedName>
</protein>
<evidence type="ECO:0000313" key="2">
    <source>
        <dbReference type="Proteomes" id="UP000614200"/>
    </source>
</evidence>
<sequence>MAIDNETLALRKIQYLHEKFAEIEVKTKVLEKNQLLDMSTLLVSAEKDYKGREQLVNLAYLLELSEEETNIMLLQFFTELPIELNATQIPLVETLISFINTRMPIGHFGVQNSKVHFRYVMVDTKDSVDHAMQTIETFFMYVDILDIFQESIESVILGTMTLDTLKTKF</sequence>
<organism evidence="1 2">
    <name type="scientific">Fusibacter ferrireducens</name>
    <dbReference type="NCBI Taxonomy" id="2785058"/>
    <lineage>
        <taxon>Bacteria</taxon>
        <taxon>Bacillati</taxon>
        <taxon>Bacillota</taxon>
        <taxon>Clostridia</taxon>
        <taxon>Eubacteriales</taxon>
        <taxon>Eubacteriales Family XII. Incertae Sedis</taxon>
        <taxon>Fusibacter</taxon>
    </lineage>
</organism>
<dbReference type="Proteomes" id="UP000614200">
    <property type="component" value="Unassembled WGS sequence"/>
</dbReference>
<dbReference type="EMBL" id="JADKNH010000001">
    <property type="protein sequence ID" value="MBF4692037.1"/>
    <property type="molecule type" value="Genomic_DNA"/>
</dbReference>
<dbReference type="RefSeq" id="WP_194700261.1">
    <property type="nucleotide sequence ID" value="NZ_JADKNH010000001.1"/>
</dbReference>
<comment type="caution">
    <text evidence="1">The sequence shown here is derived from an EMBL/GenBank/DDBJ whole genome shotgun (WGS) entry which is preliminary data.</text>
</comment>
<reference evidence="1 2" key="1">
    <citation type="submission" date="2020-11" db="EMBL/GenBank/DDBJ databases">
        <title>Fusibacter basophilias sp. nov.</title>
        <authorList>
            <person name="Qiu D."/>
        </authorList>
    </citation>
    <scope>NUCLEOTIDE SEQUENCE [LARGE SCALE GENOMIC DNA]</scope>
    <source>
        <strain evidence="1 2">Q10-2</strain>
    </source>
</reference>
<proteinExistence type="predicted"/>